<keyword evidence="3 14" id="KW-0813">Transport</keyword>
<comment type="subcellular location">
    <subcellularLocation>
        <location evidence="1 14">Cell membrane</location>
        <topology evidence="1 14">Single-pass membrane protein</topology>
    </subcellularLocation>
</comment>
<dbReference type="EMBL" id="ACSH02000008">
    <property type="protein sequence ID" value="EFM48141.1"/>
    <property type="molecule type" value="Genomic_DNA"/>
</dbReference>
<evidence type="ECO:0000256" key="12">
    <source>
        <dbReference type="ARBA" id="ARBA00025198"/>
    </source>
</evidence>
<comment type="similarity">
    <text evidence="2 14 15">Belongs to the ATPase B chain family.</text>
</comment>
<evidence type="ECO:0000256" key="9">
    <source>
        <dbReference type="ARBA" id="ARBA00023065"/>
    </source>
</evidence>
<dbReference type="GO" id="GO:0046933">
    <property type="term" value="F:proton-transporting ATP synthase activity, rotational mechanism"/>
    <property type="evidence" value="ECO:0007669"/>
    <property type="project" value="UniProtKB-UniRule"/>
</dbReference>
<dbReference type="GO" id="GO:0016787">
    <property type="term" value="F:hydrolase activity"/>
    <property type="evidence" value="ECO:0007669"/>
    <property type="project" value="UniProtKB-KW"/>
</dbReference>
<evidence type="ECO:0000313" key="18">
    <source>
        <dbReference type="Proteomes" id="UP000004218"/>
    </source>
</evidence>
<reference evidence="17" key="1">
    <citation type="submission" date="2010-08" db="EMBL/GenBank/DDBJ databases">
        <authorList>
            <person name="Harkins D.M."/>
            <person name="Madupu R."/>
            <person name="Durkin A.S."/>
            <person name="Torralba M."/>
            <person name="Methe B."/>
            <person name="Sutton G.G."/>
            <person name="Nelson K.E."/>
        </authorList>
    </citation>
    <scope>NUCLEOTIDE SEQUENCE [LARGE SCALE GENOMIC DNA]</scope>
    <source>
        <strain evidence="17">ATCC 14266</strain>
    </source>
</reference>
<evidence type="ECO:0000256" key="15">
    <source>
        <dbReference type="RuleBase" id="RU003848"/>
    </source>
</evidence>
<dbReference type="Pfam" id="PF00430">
    <property type="entry name" value="ATP-synt_B"/>
    <property type="match status" value="1"/>
</dbReference>
<keyword evidence="16" id="KW-0175">Coiled coil</keyword>
<comment type="function">
    <text evidence="12 14">F(1)F(0) ATP synthase produces ATP from ADP in the presence of a proton or sodium gradient. F-type ATPases consist of two structural domains, F(1) containing the extramembraneous catalytic core and F(0) containing the membrane proton channel, linked together by a central stalk and a peripheral stalk. During catalysis, ATP synthesis in the catalytic domain of F(1) is coupled via a rotary mechanism of the central stalk subunits to proton translocation.</text>
</comment>
<dbReference type="PANTHER" id="PTHR33445:SF1">
    <property type="entry name" value="ATP SYNTHASE SUBUNIT B"/>
    <property type="match status" value="1"/>
</dbReference>
<evidence type="ECO:0000256" key="5">
    <source>
        <dbReference type="ARBA" id="ARBA00022547"/>
    </source>
</evidence>
<organism evidence="17 18">
    <name type="scientific">Corynebacterium matruchotii ATCC 14266</name>
    <dbReference type="NCBI Taxonomy" id="553207"/>
    <lineage>
        <taxon>Bacteria</taxon>
        <taxon>Bacillati</taxon>
        <taxon>Actinomycetota</taxon>
        <taxon>Actinomycetes</taxon>
        <taxon>Mycobacteriales</taxon>
        <taxon>Corynebacteriaceae</taxon>
        <taxon>Corynebacterium</taxon>
    </lineage>
</organism>
<proteinExistence type="inferred from homology"/>
<keyword evidence="7 14" id="KW-0375">Hydrogen ion transport</keyword>
<dbReference type="InterPro" id="IPR050059">
    <property type="entry name" value="ATP_synthase_B_chain"/>
</dbReference>
<dbReference type="GO" id="GO:0005886">
    <property type="term" value="C:plasma membrane"/>
    <property type="evidence" value="ECO:0007669"/>
    <property type="project" value="UniProtKB-SubCell"/>
</dbReference>
<evidence type="ECO:0000256" key="6">
    <source>
        <dbReference type="ARBA" id="ARBA00022692"/>
    </source>
</evidence>
<dbReference type="NCBIfam" id="TIGR01144">
    <property type="entry name" value="ATP_synt_b"/>
    <property type="match status" value="1"/>
</dbReference>
<comment type="subunit">
    <text evidence="13 14">F-type ATPases have 2 components, F(1) - the catalytic core - and F(0) - the membrane proton channel. F(1) has five subunits: alpha(3), beta(3), gamma(1), delta(1), epsilon(1). F(0) has three main subunits: a(1), b(2) and c(10-14). The alpha and beta chains form an alternating ring which encloses part of the gamma chain. F(1) is attached to F(0) by a central stalk formed by the gamma and epsilon chains, while a peripheral stalk is formed by the delta and b chains.</text>
</comment>
<protein>
    <recommendedName>
        <fullName evidence="14">ATP synthase subunit b</fullName>
    </recommendedName>
    <alternativeName>
        <fullName evidence="14">ATP synthase F(0) sector subunit b</fullName>
    </alternativeName>
    <alternativeName>
        <fullName evidence="14">ATPase subunit I</fullName>
    </alternativeName>
    <alternativeName>
        <fullName evidence="14">F-type ATPase subunit b</fullName>
        <shortName evidence="14">F-ATPase subunit b</shortName>
    </alternativeName>
</protein>
<dbReference type="InterPro" id="IPR028987">
    <property type="entry name" value="ATP_synth_B-like_membr_sf"/>
</dbReference>
<keyword evidence="6 14" id="KW-0812">Transmembrane</keyword>
<dbReference type="SUPFAM" id="SSF81573">
    <property type="entry name" value="F1F0 ATP synthase subunit B, membrane domain"/>
    <property type="match status" value="1"/>
</dbReference>
<gene>
    <name evidence="14 17" type="primary">atpF</name>
    <name evidence="17" type="ORF">HMPREF0299_5367</name>
</gene>
<keyword evidence="10 14" id="KW-0472">Membrane</keyword>
<dbReference type="AlphaFoldDB" id="E0DI57"/>
<dbReference type="GO" id="GO:0045259">
    <property type="term" value="C:proton-transporting ATP synthase complex"/>
    <property type="evidence" value="ECO:0007669"/>
    <property type="project" value="UniProtKB-KW"/>
</dbReference>
<accession>E0DI57</accession>
<keyword evidence="8 14" id="KW-1133">Transmembrane helix</keyword>
<dbReference type="PANTHER" id="PTHR33445">
    <property type="entry name" value="ATP SYNTHASE SUBUNIT B', CHLOROPLASTIC"/>
    <property type="match status" value="1"/>
</dbReference>
<feature type="transmembrane region" description="Helical" evidence="14">
    <location>
        <begin position="24"/>
        <end position="43"/>
    </location>
</feature>
<dbReference type="STRING" id="553207.HMPREF0299_5367"/>
<dbReference type="CDD" id="cd06503">
    <property type="entry name" value="ATP-synt_Fo_b"/>
    <property type="match status" value="1"/>
</dbReference>
<dbReference type="Gene3D" id="1.20.5.620">
    <property type="entry name" value="F1F0 ATP synthase subunit B, membrane domain"/>
    <property type="match status" value="1"/>
</dbReference>
<evidence type="ECO:0000256" key="4">
    <source>
        <dbReference type="ARBA" id="ARBA00022475"/>
    </source>
</evidence>
<evidence type="ECO:0000256" key="10">
    <source>
        <dbReference type="ARBA" id="ARBA00023136"/>
    </source>
</evidence>
<dbReference type="HAMAP" id="MF_01398">
    <property type="entry name" value="ATP_synth_b_bprime"/>
    <property type="match status" value="1"/>
</dbReference>
<dbReference type="InterPro" id="IPR005864">
    <property type="entry name" value="ATP_synth_F0_bsu_bac"/>
</dbReference>
<dbReference type="Proteomes" id="UP000004218">
    <property type="component" value="Unassembled WGS sequence"/>
</dbReference>
<comment type="caution">
    <text evidence="17">The sequence shown here is derived from an EMBL/GenBank/DDBJ whole genome shotgun (WGS) entry which is preliminary data.</text>
</comment>
<evidence type="ECO:0000256" key="11">
    <source>
        <dbReference type="ARBA" id="ARBA00023310"/>
    </source>
</evidence>
<evidence type="ECO:0000256" key="1">
    <source>
        <dbReference type="ARBA" id="ARBA00004162"/>
    </source>
</evidence>
<evidence type="ECO:0000256" key="8">
    <source>
        <dbReference type="ARBA" id="ARBA00022989"/>
    </source>
</evidence>
<evidence type="ECO:0000256" key="16">
    <source>
        <dbReference type="SAM" id="Coils"/>
    </source>
</evidence>
<dbReference type="InterPro" id="IPR002146">
    <property type="entry name" value="ATP_synth_b/b'su_bac/chlpt"/>
</dbReference>
<keyword evidence="18" id="KW-1185">Reference proteome</keyword>
<evidence type="ECO:0000256" key="2">
    <source>
        <dbReference type="ARBA" id="ARBA00005513"/>
    </source>
</evidence>
<evidence type="ECO:0000256" key="14">
    <source>
        <dbReference type="HAMAP-Rule" id="MF_01398"/>
    </source>
</evidence>
<evidence type="ECO:0000256" key="7">
    <source>
        <dbReference type="ARBA" id="ARBA00022781"/>
    </source>
</evidence>
<keyword evidence="11 14" id="KW-0066">ATP synthesis</keyword>
<keyword evidence="17" id="KW-0378">Hydrolase</keyword>
<feature type="coiled-coil region" evidence="16">
    <location>
        <begin position="50"/>
        <end position="113"/>
    </location>
</feature>
<sequence length="184" mass="20137">MISYLAEGSSSGAINPLLPTTYDIGWSIVVLLVVGLLFWKLVLPSFLKTLAEREELIKSGIENAEKAQNEAKAVLEKYNKKLADARIEAAEIREAAQEKGKQIEAEMKAKATEESARIIENGEKHLAAQRELVVAELRREMGQNAISLAEALVGEQLSENVKRSGSIDRFLDDLDSISAKSAGK</sequence>
<evidence type="ECO:0000256" key="13">
    <source>
        <dbReference type="ARBA" id="ARBA00025830"/>
    </source>
</evidence>
<evidence type="ECO:0000313" key="17">
    <source>
        <dbReference type="EMBL" id="EFM48141.1"/>
    </source>
</evidence>
<dbReference type="NCBIfam" id="NF004412">
    <property type="entry name" value="PRK05759.1-3"/>
    <property type="match status" value="1"/>
</dbReference>
<evidence type="ECO:0000256" key="3">
    <source>
        <dbReference type="ARBA" id="ARBA00022448"/>
    </source>
</evidence>
<dbReference type="eggNOG" id="COG0711">
    <property type="taxonomic scope" value="Bacteria"/>
</dbReference>
<dbReference type="GO" id="GO:0046961">
    <property type="term" value="F:proton-transporting ATPase activity, rotational mechanism"/>
    <property type="evidence" value="ECO:0007669"/>
    <property type="project" value="TreeGrafter"/>
</dbReference>
<comment type="function">
    <text evidence="14">Component of the F(0) channel, it forms part of the peripheral stalk, linking F(1) to F(0).</text>
</comment>
<keyword evidence="4 14" id="KW-1003">Cell membrane</keyword>
<keyword evidence="9 14" id="KW-0406">Ion transport</keyword>
<keyword evidence="5 14" id="KW-0138">CF(0)</keyword>
<name>E0DI57_9CORY</name>